<organism evidence="1 2">
    <name type="scientific">Dactylosporangium salmoneum</name>
    <dbReference type="NCBI Taxonomy" id="53361"/>
    <lineage>
        <taxon>Bacteria</taxon>
        <taxon>Bacillati</taxon>
        <taxon>Actinomycetota</taxon>
        <taxon>Actinomycetes</taxon>
        <taxon>Micromonosporales</taxon>
        <taxon>Micromonosporaceae</taxon>
        <taxon>Dactylosporangium</taxon>
    </lineage>
</organism>
<comment type="caution">
    <text evidence="1">The sequence shown here is derived from an EMBL/GenBank/DDBJ whole genome shotgun (WGS) entry which is preliminary data.</text>
</comment>
<evidence type="ECO:0000313" key="1">
    <source>
        <dbReference type="EMBL" id="GAA2394703.1"/>
    </source>
</evidence>
<reference evidence="2" key="1">
    <citation type="journal article" date="2019" name="Int. J. Syst. Evol. Microbiol.">
        <title>The Global Catalogue of Microorganisms (GCM) 10K type strain sequencing project: providing services to taxonomists for standard genome sequencing and annotation.</title>
        <authorList>
            <consortium name="The Broad Institute Genomics Platform"/>
            <consortium name="The Broad Institute Genome Sequencing Center for Infectious Disease"/>
            <person name="Wu L."/>
            <person name="Ma J."/>
        </authorList>
    </citation>
    <scope>NUCLEOTIDE SEQUENCE [LARGE SCALE GENOMIC DNA]</scope>
    <source>
        <strain evidence="2">JCM 3272</strain>
    </source>
</reference>
<dbReference type="EMBL" id="BAAARV010000141">
    <property type="protein sequence ID" value="GAA2394703.1"/>
    <property type="molecule type" value="Genomic_DNA"/>
</dbReference>
<accession>A0ABP5V621</accession>
<protein>
    <recommendedName>
        <fullName evidence="3">HEAT repeat domain-containing protein</fullName>
    </recommendedName>
</protein>
<evidence type="ECO:0000313" key="2">
    <source>
        <dbReference type="Proteomes" id="UP001501444"/>
    </source>
</evidence>
<proteinExistence type="predicted"/>
<name>A0ABP5V621_9ACTN</name>
<keyword evidence="2" id="KW-1185">Reference proteome</keyword>
<sequence length="391" mass="42589">MVISWERAFHAFGPARGGHELLDVLRRGELERYACEHPREGLDPYSFLWSALYCAGRITPATVLGLRYLASALTAEDFGGDDPTLREAVVWWLREVTRAVVDGTYLDQARRMARRRDDPAVNEWLDEYLRHERSVHDWGEGDEPGRVLLAAAEADCFDALPEVFEPVASLLVARQPERLRTVAASAAAALVRHPELHRRREAITAYHLAEAARGTPLHRASMLLGLGELGGPTLPWLDDPDLGVRVCAALAPDLAGTAAATRVLRSAALDPAALHHAFGDVRLPQLLSLNEAVAEALCERVEDLGPLLDGATAAVAYDGPAGDGVLCEPYLRKAFPRGVLHGGTDAHRALARAVAASDNPWRDDKRWTAVFARTGLPAEREAWLAAARSDG</sequence>
<evidence type="ECO:0008006" key="3">
    <source>
        <dbReference type="Google" id="ProtNLM"/>
    </source>
</evidence>
<dbReference type="Proteomes" id="UP001501444">
    <property type="component" value="Unassembled WGS sequence"/>
</dbReference>
<gene>
    <name evidence="1" type="ORF">GCM10010170_108850</name>
</gene>